<sequence length="48" mass="5399">MLRTPKRRHVEAAVERDMLVSPSPQSPSPPIPYLPVPTDSSTFLGRRK</sequence>
<evidence type="ECO:0000313" key="3">
    <source>
        <dbReference type="Proteomes" id="UP000004995"/>
    </source>
</evidence>
<evidence type="ECO:0000256" key="1">
    <source>
        <dbReference type="SAM" id="MobiDB-lite"/>
    </source>
</evidence>
<name>K3ZFT7_SETIT</name>
<proteinExistence type="predicted"/>
<dbReference type="EnsemblPlants" id="KQL16536">
    <property type="protein sequence ID" value="KQL16536"/>
    <property type="gene ID" value="SETIT_025439mg"/>
</dbReference>
<dbReference type="InParanoid" id="K3ZFT7"/>
<evidence type="ECO:0000313" key="2">
    <source>
        <dbReference type="EnsemblPlants" id="KQL16536"/>
    </source>
</evidence>
<feature type="compositionally biased region" description="Pro residues" evidence="1">
    <location>
        <begin position="24"/>
        <end position="35"/>
    </location>
</feature>
<keyword evidence="3" id="KW-1185">Reference proteome</keyword>
<protein>
    <submittedName>
        <fullName evidence="2">Uncharacterized protein</fullName>
    </submittedName>
</protein>
<dbReference type="Proteomes" id="UP000004995">
    <property type="component" value="Unassembled WGS sequence"/>
</dbReference>
<dbReference type="AlphaFoldDB" id="K3ZFT7"/>
<accession>K3ZFT7</accession>
<dbReference type="Gramene" id="KQL16536">
    <property type="protein sequence ID" value="KQL16536"/>
    <property type="gene ID" value="SETIT_025439mg"/>
</dbReference>
<dbReference type="HOGENOM" id="CLU_3160911_0_0_1"/>
<organism evidence="2 3">
    <name type="scientific">Setaria italica</name>
    <name type="common">Foxtail millet</name>
    <name type="synonym">Panicum italicum</name>
    <dbReference type="NCBI Taxonomy" id="4555"/>
    <lineage>
        <taxon>Eukaryota</taxon>
        <taxon>Viridiplantae</taxon>
        <taxon>Streptophyta</taxon>
        <taxon>Embryophyta</taxon>
        <taxon>Tracheophyta</taxon>
        <taxon>Spermatophyta</taxon>
        <taxon>Magnoliopsida</taxon>
        <taxon>Liliopsida</taxon>
        <taxon>Poales</taxon>
        <taxon>Poaceae</taxon>
        <taxon>PACMAD clade</taxon>
        <taxon>Panicoideae</taxon>
        <taxon>Panicodae</taxon>
        <taxon>Paniceae</taxon>
        <taxon>Cenchrinae</taxon>
        <taxon>Setaria</taxon>
    </lineage>
</organism>
<reference evidence="3" key="1">
    <citation type="journal article" date="2012" name="Nat. Biotechnol.">
        <title>Reference genome sequence of the model plant Setaria.</title>
        <authorList>
            <person name="Bennetzen J.L."/>
            <person name="Schmutz J."/>
            <person name="Wang H."/>
            <person name="Percifield R."/>
            <person name="Hawkins J."/>
            <person name="Pontaroli A.C."/>
            <person name="Estep M."/>
            <person name="Feng L."/>
            <person name="Vaughn J.N."/>
            <person name="Grimwood J."/>
            <person name="Jenkins J."/>
            <person name="Barry K."/>
            <person name="Lindquist E."/>
            <person name="Hellsten U."/>
            <person name="Deshpande S."/>
            <person name="Wang X."/>
            <person name="Wu X."/>
            <person name="Mitros T."/>
            <person name="Triplett J."/>
            <person name="Yang X."/>
            <person name="Ye C.Y."/>
            <person name="Mauro-Herrera M."/>
            <person name="Wang L."/>
            <person name="Li P."/>
            <person name="Sharma M."/>
            <person name="Sharma R."/>
            <person name="Ronald P.C."/>
            <person name="Panaud O."/>
            <person name="Kellogg E.A."/>
            <person name="Brutnell T.P."/>
            <person name="Doust A.N."/>
            <person name="Tuskan G.A."/>
            <person name="Rokhsar D."/>
            <person name="Devos K.M."/>
        </authorList>
    </citation>
    <scope>NUCLEOTIDE SEQUENCE [LARGE SCALE GENOMIC DNA]</scope>
    <source>
        <strain evidence="3">cv. Yugu1</strain>
    </source>
</reference>
<reference evidence="2" key="2">
    <citation type="submission" date="2018-08" db="UniProtKB">
        <authorList>
            <consortium name="EnsemblPlants"/>
        </authorList>
    </citation>
    <scope>IDENTIFICATION</scope>
    <source>
        <strain evidence="2">Yugu1</strain>
    </source>
</reference>
<feature type="region of interest" description="Disordered" evidence="1">
    <location>
        <begin position="1"/>
        <end position="48"/>
    </location>
</feature>
<dbReference type="EMBL" id="AGNK02002010">
    <property type="status" value="NOT_ANNOTATED_CDS"/>
    <property type="molecule type" value="Genomic_DNA"/>
</dbReference>
<feature type="compositionally biased region" description="Polar residues" evidence="1">
    <location>
        <begin position="38"/>
        <end position="48"/>
    </location>
</feature>